<dbReference type="EMBL" id="LNQE01000523">
    <property type="protein sequence ID" value="KUG26152.1"/>
    <property type="molecule type" value="Genomic_DNA"/>
</dbReference>
<dbReference type="SMART" id="SM00331">
    <property type="entry name" value="PP2C_SIG"/>
    <property type="match status" value="1"/>
</dbReference>
<reference evidence="4" key="1">
    <citation type="journal article" date="2015" name="Proc. Natl. Acad. Sci. U.S.A.">
        <title>Networks of energetic and metabolic interactions define dynamics in microbial communities.</title>
        <authorList>
            <person name="Embree M."/>
            <person name="Liu J.K."/>
            <person name="Al-Bassam M.M."/>
            <person name="Zengler K."/>
        </authorList>
    </citation>
    <scope>NUCLEOTIDE SEQUENCE</scope>
</reference>
<dbReference type="Pfam" id="PF07228">
    <property type="entry name" value="SpoIIE"/>
    <property type="match status" value="1"/>
</dbReference>
<keyword evidence="2" id="KW-0812">Transmembrane</keyword>
<accession>A0A0W8FZ24</accession>
<dbReference type="GO" id="GO:0016791">
    <property type="term" value="F:phosphatase activity"/>
    <property type="evidence" value="ECO:0007669"/>
    <property type="project" value="TreeGrafter"/>
</dbReference>
<sequence length="507" mass="57322">MSLNSLRVAWIAFLTKRQKVYLLILSVLLGILFGFNFAFTLEDNILTKILIDFSSGFHSVLSLMMIYGTIYFGVIFFTTLFHLPTAEAFDRKAEEVTSFRDLTKLVTQVLDFKELANSITQLTTKVCNSDSAWLVVIQKDEYELASINNIGYIEADQLSRKLLENINGETESLITFNPALAEASLKNDLRKFNFNWIVIAPLKIHEKQKGFLFAARNKDFPFDDDDKKAIEAFSDYASVAMENAMLIEESIEKERLEKELDVAREVQYKILPSKTPKYNNLGISALFIPAFEVGGDYYDFFTLDQEHLGIVMADVSGKGISAAFIMAEIKGVFKSLSNVIFNPHELLVKVNSILSESLDSKNFVTAIYGVLNVTTGKFRFARCGHTPLILITEGKAERFIPLGLGLGLDNTEKFSDTLKQMEIQLKNNDILTLYTDGIPESQNAELEDFGYERFENILIENSHLSTEEISNKVMSQLTTFSKDNVQNDDITLLIMKWNSNNKIVGEN</sequence>
<name>A0A0W8FZ24_9ZZZZ</name>
<evidence type="ECO:0000256" key="1">
    <source>
        <dbReference type="ARBA" id="ARBA00022801"/>
    </source>
</evidence>
<keyword evidence="2" id="KW-1133">Transmembrane helix</keyword>
<dbReference type="SUPFAM" id="SSF81606">
    <property type="entry name" value="PP2C-like"/>
    <property type="match status" value="1"/>
</dbReference>
<organism evidence="4">
    <name type="scientific">hydrocarbon metagenome</name>
    <dbReference type="NCBI Taxonomy" id="938273"/>
    <lineage>
        <taxon>unclassified sequences</taxon>
        <taxon>metagenomes</taxon>
        <taxon>ecological metagenomes</taxon>
    </lineage>
</organism>
<dbReference type="AlphaFoldDB" id="A0A0W8FZ24"/>
<gene>
    <name evidence="4" type="ORF">ASZ90_004013</name>
</gene>
<dbReference type="InterPro" id="IPR001932">
    <property type="entry name" value="PPM-type_phosphatase-like_dom"/>
</dbReference>
<protein>
    <submittedName>
        <fullName evidence="4">Serine phosphatase rsbu, regulator of sigma subunit</fullName>
    </submittedName>
</protein>
<dbReference type="InterPro" id="IPR036457">
    <property type="entry name" value="PPM-type-like_dom_sf"/>
</dbReference>
<keyword evidence="2" id="KW-0472">Membrane</keyword>
<dbReference type="InterPro" id="IPR029016">
    <property type="entry name" value="GAF-like_dom_sf"/>
</dbReference>
<dbReference type="Gene3D" id="3.30.450.40">
    <property type="match status" value="1"/>
</dbReference>
<proteinExistence type="predicted"/>
<comment type="caution">
    <text evidence="4">The sequence shown here is derived from an EMBL/GenBank/DDBJ whole genome shotgun (WGS) entry which is preliminary data.</text>
</comment>
<feature type="transmembrane region" description="Helical" evidence="2">
    <location>
        <begin position="59"/>
        <end position="83"/>
    </location>
</feature>
<dbReference type="PANTHER" id="PTHR43156:SF2">
    <property type="entry name" value="STAGE II SPORULATION PROTEIN E"/>
    <property type="match status" value="1"/>
</dbReference>
<dbReference type="PANTHER" id="PTHR43156">
    <property type="entry name" value="STAGE II SPORULATION PROTEIN E-RELATED"/>
    <property type="match status" value="1"/>
</dbReference>
<dbReference type="InterPro" id="IPR052016">
    <property type="entry name" value="Bact_Sigma-Reg"/>
</dbReference>
<feature type="transmembrane region" description="Helical" evidence="2">
    <location>
        <begin position="20"/>
        <end position="39"/>
    </location>
</feature>
<evidence type="ECO:0000313" key="4">
    <source>
        <dbReference type="EMBL" id="KUG26152.1"/>
    </source>
</evidence>
<dbReference type="SUPFAM" id="SSF55781">
    <property type="entry name" value="GAF domain-like"/>
    <property type="match status" value="1"/>
</dbReference>
<keyword evidence="1" id="KW-0378">Hydrolase</keyword>
<feature type="domain" description="PPM-type phosphatase" evidence="3">
    <location>
        <begin position="278"/>
        <end position="497"/>
    </location>
</feature>
<evidence type="ECO:0000256" key="2">
    <source>
        <dbReference type="SAM" id="Phobius"/>
    </source>
</evidence>
<evidence type="ECO:0000259" key="3">
    <source>
        <dbReference type="SMART" id="SM00331"/>
    </source>
</evidence>
<dbReference type="Gene3D" id="3.60.40.10">
    <property type="entry name" value="PPM-type phosphatase domain"/>
    <property type="match status" value="1"/>
</dbReference>